<dbReference type="Proteomes" id="UP001331515">
    <property type="component" value="Unassembled WGS sequence"/>
</dbReference>
<name>A0AAN8HS23_CHAGU</name>
<dbReference type="EMBL" id="JAURVH010001522">
    <property type="protein sequence ID" value="KAK5922029.1"/>
    <property type="molecule type" value="Genomic_DNA"/>
</dbReference>
<organism evidence="1 2">
    <name type="scientific">Champsocephalus gunnari</name>
    <name type="common">Mackerel icefish</name>
    <dbReference type="NCBI Taxonomy" id="52237"/>
    <lineage>
        <taxon>Eukaryota</taxon>
        <taxon>Metazoa</taxon>
        <taxon>Chordata</taxon>
        <taxon>Craniata</taxon>
        <taxon>Vertebrata</taxon>
        <taxon>Euteleostomi</taxon>
        <taxon>Actinopterygii</taxon>
        <taxon>Neopterygii</taxon>
        <taxon>Teleostei</taxon>
        <taxon>Neoteleostei</taxon>
        <taxon>Acanthomorphata</taxon>
        <taxon>Eupercaria</taxon>
        <taxon>Perciformes</taxon>
        <taxon>Notothenioidei</taxon>
        <taxon>Channichthyidae</taxon>
        <taxon>Champsocephalus</taxon>
    </lineage>
</organism>
<proteinExistence type="predicted"/>
<keyword evidence="2" id="KW-1185">Reference proteome</keyword>
<reference evidence="1 2" key="1">
    <citation type="journal article" date="2023" name="Mol. Biol. Evol.">
        <title>Genomics of Secondarily Temperate Adaptation in the Only Non-Antarctic Icefish.</title>
        <authorList>
            <person name="Rivera-Colon A.G."/>
            <person name="Rayamajhi N."/>
            <person name="Minhas B.F."/>
            <person name="Madrigal G."/>
            <person name="Bilyk K.T."/>
            <person name="Yoon V."/>
            <person name="Hune M."/>
            <person name="Gregory S."/>
            <person name="Cheng C.H.C."/>
            <person name="Catchen J.M."/>
        </authorList>
    </citation>
    <scope>NUCLEOTIDE SEQUENCE [LARGE SCALE GENOMIC DNA]</scope>
    <source>
        <tissue evidence="1">White muscle</tissue>
    </source>
</reference>
<dbReference type="AlphaFoldDB" id="A0AAN8HS23"/>
<evidence type="ECO:0000313" key="2">
    <source>
        <dbReference type="Proteomes" id="UP001331515"/>
    </source>
</evidence>
<gene>
    <name evidence="1" type="ORF">CgunFtcFv8_019335</name>
</gene>
<comment type="caution">
    <text evidence="1">The sequence shown here is derived from an EMBL/GenBank/DDBJ whole genome shotgun (WGS) entry which is preliminary data.</text>
</comment>
<protein>
    <submittedName>
        <fullName evidence="1">Uncharacterized protein</fullName>
    </submittedName>
</protein>
<evidence type="ECO:0000313" key="1">
    <source>
        <dbReference type="EMBL" id="KAK5922029.1"/>
    </source>
</evidence>
<accession>A0AAN8HS23</accession>
<sequence>MGGKCSPTDRPPITAARWLHCLDDKSVTVKQVPIQPTGGQCGANRGASTLNNSSSAYRAGAALWVVCSSD</sequence>